<proteinExistence type="inferred from homology"/>
<dbReference type="GO" id="GO:0015144">
    <property type="term" value="F:carbohydrate transmembrane transporter activity"/>
    <property type="evidence" value="ECO:0007669"/>
    <property type="project" value="InterPro"/>
</dbReference>
<dbReference type="InterPro" id="IPR009834">
    <property type="entry name" value="Ureide_permease"/>
</dbReference>
<evidence type="ECO:0000256" key="3">
    <source>
        <dbReference type="ARBA" id="ARBA00022692"/>
    </source>
</evidence>
<dbReference type="AlphaFoldDB" id="A0AA42FID0"/>
<comment type="subcellular location">
    <subcellularLocation>
        <location evidence="1">Membrane</location>
        <topology evidence="1">Multi-pass membrane protein</topology>
    </subcellularLocation>
</comment>
<comment type="similarity">
    <text evidence="2">Belongs to the GRP transporter (TC 2.A.7.5) family.</text>
</comment>
<evidence type="ECO:0000256" key="5">
    <source>
        <dbReference type="ARBA" id="ARBA00023136"/>
    </source>
</evidence>
<feature type="transmembrane region" description="Helical" evidence="6">
    <location>
        <begin position="211"/>
        <end position="231"/>
    </location>
</feature>
<name>A0AA42FID0_9GAMM</name>
<sequence>MFIVESYPIAIIMCFITMICWGSWANTTKLVSNKKWEFPLFYWDYSLGVLFCSLLFAFTLGSIGEEGRSFISDIQQADINIIFLPILAGMIFNVSNILLVASISLAGMAVAFPVGVGLALVLGVITTYIGSPQGDPTILFLGVACVVAAIILTAITYSRVTQSSDKSRRNKGLITAIFAGIIMGSFFRFLAQSISGNLSEPEAGLMTPYSALVLFALGLFLSNFVLNTLVMKKPIVGEPVKGKMYFSGSLRDHLCGWLGGIIWCIGLGLSLIASGQAGYAISYGLGQGATMIAVIWGVFVWREFASAPAGTNKLLLAMFLLYIAGIILIIAANQ</sequence>
<dbReference type="PANTHER" id="PTHR16119">
    <property type="entry name" value="TRANSMEMBRANE PROTEIN 144"/>
    <property type="match status" value="1"/>
</dbReference>
<feature type="transmembrane region" description="Helical" evidence="6">
    <location>
        <begin position="110"/>
        <end position="131"/>
    </location>
</feature>
<feature type="transmembrane region" description="Helical" evidence="6">
    <location>
        <begin position="314"/>
        <end position="332"/>
    </location>
</feature>
<feature type="transmembrane region" description="Helical" evidence="6">
    <location>
        <begin position="81"/>
        <end position="103"/>
    </location>
</feature>
<keyword evidence="4 6" id="KW-1133">Transmembrane helix</keyword>
<keyword evidence="5 6" id="KW-0472">Membrane</keyword>
<feature type="transmembrane region" description="Helical" evidence="6">
    <location>
        <begin position="40"/>
        <end position="61"/>
    </location>
</feature>
<keyword evidence="10" id="KW-1185">Reference proteome</keyword>
<dbReference type="GO" id="GO:0016020">
    <property type="term" value="C:membrane"/>
    <property type="evidence" value="ECO:0007669"/>
    <property type="project" value="UniProtKB-SubCell"/>
</dbReference>
<evidence type="ECO:0000313" key="8">
    <source>
        <dbReference type="EMBL" id="MDO7856775.1"/>
    </source>
</evidence>
<evidence type="ECO:0000256" key="4">
    <source>
        <dbReference type="ARBA" id="ARBA00022989"/>
    </source>
</evidence>
<reference evidence="7" key="1">
    <citation type="submission" date="2023-03" db="EMBL/GenBank/DDBJ databases">
        <title>a new species belonging to Providencia genus.</title>
        <authorList>
            <person name="Yang W."/>
            <person name="Hu F."/>
            <person name="Shen S."/>
            <person name="Ding L."/>
            <person name="Yin D."/>
        </authorList>
    </citation>
    <scope>NUCLEOTIDE SEQUENCE</scope>
    <source>
        <strain evidence="7">CRE-3FA-0001</strain>
    </source>
</reference>
<dbReference type="EMBL" id="JAUQTG010000005">
    <property type="protein sequence ID" value="MDO7856775.1"/>
    <property type="molecule type" value="Genomic_DNA"/>
</dbReference>
<gene>
    <name evidence="7" type="ORF">P7V44_02020</name>
    <name evidence="8" type="ORF">Q5E86_10495</name>
</gene>
<feature type="transmembrane region" description="Helical" evidence="6">
    <location>
        <begin position="252"/>
        <end position="273"/>
    </location>
</feature>
<evidence type="ECO:0000256" key="6">
    <source>
        <dbReference type="SAM" id="Phobius"/>
    </source>
</evidence>
<evidence type="ECO:0000313" key="7">
    <source>
        <dbReference type="EMBL" id="MDG4695009.1"/>
    </source>
</evidence>
<dbReference type="InterPro" id="IPR010651">
    <property type="entry name" value="Sugar_transport"/>
</dbReference>
<feature type="transmembrane region" description="Helical" evidence="6">
    <location>
        <begin position="279"/>
        <end position="302"/>
    </location>
</feature>
<evidence type="ECO:0000313" key="10">
    <source>
        <dbReference type="Proteomes" id="UP001176478"/>
    </source>
</evidence>
<keyword evidence="3 6" id="KW-0812">Transmembrane</keyword>
<dbReference type="RefSeq" id="WP_129466536.1">
    <property type="nucleotide sequence ID" value="NZ_JARRYG010000002.1"/>
</dbReference>
<evidence type="ECO:0000256" key="1">
    <source>
        <dbReference type="ARBA" id="ARBA00004141"/>
    </source>
</evidence>
<comment type="caution">
    <text evidence="7">The sequence shown here is derived from an EMBL/GenBank/DDBJ whole genome shotgun (WGS) entry which is preliminary data.</text>
</comment>
<feature type="transmembrane region" description="Helical" evidence="6">
    <location>
        <begin position="172"/>
        <end position="191"/>
    </location>
</feature>
<dbReference type="Pfam" id="PF07168">
    <property type="entry name" value="Ureide_permease"/>
    <property type="match status" value="2"/>
</dbReference>
<feature type="transmembrane region" description="Helical" evidence="6">
    <location>
        <begin position="137"/>
        <end position="160"/>
    </location>
</feature>
<evidence type="ECO:0000313" key="9">
    <source>
        <dbReference type="Proteomes" id="UP001156701"/>
    </source>
</evidence>
<organism evidence="7 9">
    <name type="scientific">Providencia huashanensis</name>
    <dbReference type="NCBI Taxonomy" id="3037798"/>
    <lineage>
        <taxon>Bacteria</taxon>
        <taxon>Pseudomonadati</taxon>
        <taxon>Pseudomonadota</taxon>
        <taxon>Gammaproteobacteria</taxon>
        <taxon>Enterobacterales</taxon>
        <taxon>Morganellaceae</taxon>
        <taxon>Providencia</taxon>
    </lineage>
</organism>
<protein>
    <submittedName>
        <fullName evidence="7">Multidrug DMT transporter permease</fullName>
    </submittedName>
</protein>
<dbReference type="PANTHER" id="PTHR16119:SF17">
    <property type="entry name" value="TRANSMEMBRANE PROTEIN 144"/>
    <property type="match status" value="1"/>
</dbReference>
<dbReference type="Proteomes" id="UP001176478">
    <property type="component" value="Unassembled WGS sequence"/>
</dbReference>
<reference evidence="8" key="3">
    <citation type="journal article" date="2024" name="Int. J. Antimicrob. Agents">
        <title>Identification of a novel Providencia species showing multi-drug-resistant in three patients with hospital-acquired infection.</title>
        <authorList>
            <person name="Yang W."/>
            <person name="Chen J."/>
            <person name="Yang F."/>
            <person name="Ji P."/>
            <person name="Shen S."/>
            <person name="Yin D."/>
            <person name="Hu F."/>
        </authorList>
    </citation>
    <scope>NUCLEOTIDE SEQUENCE</scope>
    <source>
        <strain evidence="8">CRE-138-0111</strain>
    </source>
</reference>
<dbReference type="Proteomes" id="UP001156701">
    <property type="component" value="Unassembled WGS sequence"/>
</dbReference>
<reference evidence="8" key="2">
    <citation type="submission" date="2023-07" db="EMBL/GenBank/DDBJ databases">
        <authorList>
            <person name="Yang W."/>
            <person name="Chen J."/>
            <person name="Ji P."/>
            <person name="Hu F."/>
        </authorList>
    </citation>
    <scope>NUCLEOTIDE SEQUENCE</scope>
    <source>
        <strain evidence="8">CRE-138-0111</strain>
    </source>
</reference>
<feature type="transmembrane region" description="Helical" evidence="6">
    <location>
        <begin position="6"/>
        <end position="28"/>
    </location>
</feature>
<evidence type="ECO:0000256" key="2">
    <source>
        <dbReference type="ARBA" id="ARBA00006117"/>
    </source>
</evidence>
<dbReference type="EMBL" id="JARRYG010000002">
    <property type="protein sequence ID" value="MDG4695009.1"/>
    <property type="molecule type" value="Genomic_DNA"/>
</dbReference>
<accession>A0AA42FID0</accession>